<feature type="domain" description="SPOR" evidence="2">
    <location>
        <begin position="107"/>
        <end position="187"/>
    </location>
</feature>
<reference evidence="3 4" key="1">
    <citation type="submission" date="2019-02" db="EMBL/GenBank/DDBJ databases">
        <title>Apibacter muscae sp. nov.: a novel member of the house fly microbiota.</title>
        <authorList>
            <person name="Park R."/>
        </authorList>
    </citation>
    <scope>NUCLEOTIDE SEQUENCE [LARGE SCALE GENOMIC DNA]</scope>
    <source>
        <strain evidence="3 4">AL1</strain>
    </source>
</reference>
<name>A0A563DGD0_9FLAO</name>
<dbReference type="GO" id="GO:0042834">
    <property type="term" value="F:peptidoglycan binding"/>
    <property type="evidence" value="ECO:0007669"/>
    <property type="project" value="InterPro"/>
</dbReference>
<dbReference type="OrthoDB" id="2473397at2"/>
<dbReference type="Pfam" id="PF05036">
    <property type="entry name" value="SPOR"/>
    <property type="match status" value="1"/>
</dbReference>
<feature type="compositionally biased region" description="Low complexity" evidence="1">
    <location>
        <begin position="79"/>
        <end position="94"/>
    </location>
</feature>
<dbReference type="EMBL" id="SELH01000016">
    <property type="protein sequence ID" value="TWP29132.1"/>
    <property type="molecule type" value="Genomic_DNA"/>
</dbReference>
<proteinExistence type="predicted"/>
<accession>A0A563DGD0</accession>
<protein>
    <submittedName>
        <fullName evidence="3">SPOR domain-containing protein</fullName>
    </submittedName>
</protein>
<evidence type="ECO:0000313" key="3">
    <source>
        <dbReference type="EMBL" id="TWP29132.1"/>
    </source>
</evidence>
<dbReference type="AlphaFoldDB" id="A0A563DGD0"/>
<organism evidence="3 4">
    <name type="scientific">Apibacter muscae</name>
    <dbReference type="NCBI Taxonomy" id="2509004"/>
    <lineage>
        <taxon>Bacteria</taxon>
        <taxon>Pseudomonadati</taxon>
        <taxon>Bacteroidota</taxon>
        <taxon>Flavobacteriia</taxon>
        <taxon>Flavobacteriales</taxon>
        <taxon>Weeksellaceae</taxon>
        <taxon>Apibacter</taxon>
    </lineage>
</organism>
<feature type="region of interest" description="Disordered" evidence="1">
    <location>
        <begin position="79"/>
        <end position="101"/>
    </location>
</feature>
<keyword evidence="4" id="KW-1185">Reference proteome</keyword>
<dbReference type="InterPro" id="IPR007730">
    <property type="entry name" value="SPOR-like_dom"/>
</dbReference>
<comment type="caution">
    <text evidence="3">The sequence shown here is derived from an EMBL/GenBank/DDBJ whole genome shotgun (WGS) entry which is preliminary data.</text>
</comment>
<evidence type="ECO:0000256" key="1">
    <source>
        <dbReference type="SAM" id="MobiDB-lite"/>
    </source>
</evidence>
<evidence type="ECO:0000259" key="2">
    <source>
        <dbReference type="PROSITE" id="PS51724"/>
    </source>
</evidence>
<gene>
    <name evidence="3" type="ORF">ETU09_04635</name>
</gene>
<dbReference type="RefSeq" id="WP_146261754.1">
    <property type="nucleotide sequence ID" value="NZ_SELG01000031.1"/>
</dbReference>
<evidence type="ECO:0000313" key="4">
    <source>
        <dbReference type="Proteomes" id="UP000319499"/>
    </source>
</evidence>
<sequence length="191" mass="21906">MKKFLFFILLLLSIHFYNGQEKITRVDSATGGSLTIEANKEIIDLINEDQLCRKVPKSNIPAKVSTSRSDISEIDNSKVVNTKPSSSNTNSTRTVNKENPKNICGSRRDIPGYMIKVGEAKSEQDINTMISDFRSKFPYLRVEKTYLRPDWRLLAGDYFKKESAQADLKKIRQTYPSAMVINWRIYCNRAK</sequence>
<dbReference type="Proteomes" id="UP000319499">
    <property type="component" value="Unassembled WGS sequence"/>
</dbReference>
<dbReference type="PROSITE" id="PS51724">
    <property type="entry name" value="SPOR"/>
    <property type="match status" value="1"/>
</dbReference>